<evidence type="ECO:0000256" key="9">
    <source>
        <dbReference type="ARBA" id="ARBA00031501"/>
    </source>
</evidence>
<evidence type="ECO:0000256" key="6">
    <source>
        <dbReference type="ARBA" id="ARBA00022679"/>
    </source>
</evidence>
<dbReference type="InterPro" id="IPR003385">
    <property type="entry name" value="Glyco_hydro_77"/>
</dbReference>
<dbReference type="NCBIfam" id="TIGR00217">
    <property type="entry name" value="malQ"/>
    <property type="match status" value="1"/>
</dbReference>
<dbReference type="RefSeq" id="WP_140043366.1">
    <property type="nucleotide sequence ID" value="NZ_CP041017.1"/>
</dbReference>
<evidence type="ECO:0000313" key="11">
    <source>
        <dbReference type="EMBL" id="QDC39908.1"/>
    </source>
</evidence>
<sequence>MSDLHRLAAEAGLMRCWTDADGARQEVSDGSLHAILTALDLPAGTPEEIARSRASLRHRLDRLPAMITADRNKPIPLPDRLHGAQLLDEAGHAVDIGMDSLRRSGVAEPGYYRLQSAQGSIRIAIAPDRCPPIGRRCWGVAIQIPSLRGSGDFGDFGTLCEAVRLLGAKGADAVAISPVHALDDPARFAPYSPSSRLALNILFGEAEPIAAADGSDLIDWSKAGPAKLAALRRTVGGDDAGLLQSHARRGLDAVQQAAREAGMAIGLIADLAVGVDPGGSDARSDPAAFLQGLRIGAPPDPLGPRGQDWGLTGFSPLALAERGFEPFIAMLRANMPAGGGIRIDHGFGLQRLWVVPEGRAASEGAYLRYPFDDLLRLVKLEAWRARAIVIAEDLGTRPAGFSAALEAARIHGMAVLPFSRDEAGEFLPAAAYPARSVAMSGTHDTPTLAGWWTGRDLEWSRLLDRGGDSGAERDQHRKALWRAIGEATPMPAKDDPDMVIDRALAFLAGTPSSLLLVPMEDMVGMIEQPNLPGTVDTHPNWRRRLPDRMEKLLDRPDVSRRIDRLNRERGA</sequence>
<dbReference type="EC" id="2.4.1.25" evidence="3 10"/>
<dbReference type="GO" id="GO:0005975">
    <property type="term" value="P:carbohydrate metabolic process"/>
    <property type="evidence" value="ECO:0007669"/>
    <property type="project" value="InterPro"/>
</dbReference>
<protein>
    <recommendedName>
        <fullName evidence="4 10">4-alpha-glucanotransferase</fullName>
        <ecNumber evidence="3 10">2.4.1.25</ecNumber>
    </recommendedName>
    <alternativeName>
        <fullName evidence="8 10">Amylomaltase</fullName>
    </alternativeName>
    <alternativeName>
        <fullName evidence="9 10">Disproportionating enzyme</fullName>
    </alternativeName>
</protein>
<dbReference type="PANTHER" id="PTHR32438:SF5">
    <property type="entry name" value="4-ALPHA-GLUCANOTRANSFERASE DPE1, CHLOROPLASTIC_AMYLOPLASTIC"/>
    <property type="match status" value="1"/>
</dbReference>
<gene>
    <name evidence="11" type="primary">malQ</name>
    <name evidence="11" type="ORF">FIL70_22405</name>
</gene>
<organism evidence="11 12">
    <name type="scientific">Sphingobium fuliginis ATCC 27551</name>
    <dbReference type="NCBI Taxonomy" id="1208342"/>
    <lineage>
        <taxon>Bacteria</taxon>
        <taxon>Pseudomonadati</taxon>
        <taxon>Pseudomonadota</taxon>
        <taxon>Alphaproteobacteria</taxon>
        <taxon>Sphingomonadales</taxon>
        <taxon>Sphingomonadaceae</taxon>
        <taxon>Sphingobium</taxon>
    </lineage>
</organism>
<dbReference type="PANTHER" id="PTHR32438">
    <property type="entry name" value="4-ALPHA-GLUCANOTRANSFERASE DPE1, CHLOROPLASTIC/AMYLOPLASTIC"/>
    <property type="match status" value="1"/>
</dbReference>
<proteinExistence type="inferred from homology"/>
<evidence type="ECO:0000256" key="5">
    <source>
        <dbReference type="ARBA" id="ARBA00022676"/>
    </source>
</evidence>
<evidence type="ECO:0000256" key="1">
    <source>
        <dbReference type="ARBA" id="ARBA00000439"/>
    </source>
</evidence>
<evidence type="ECO:0000256" key="4">
    <source>
        <dbReference type="ARBA" id="ARBA00020295"/>
    </source>
</evidence>
<dbReference type="EMBL" id="CP041017">
    <property type="protein sequence ID" value="QDC39908.1"/>
    <property type="molecule type" value="Genomic_DNA"/>
</dbReference>
<evidence type="ECO:0000256" key="3">
    <source>
        <dbReference type="ARBA" id="ARBA00012560"/>
    </source>
</evidence>
<keyword evidence="5 10" id="KW-0328">Glycosyltransferase</keyword>
<dbReference type="KEGG" id="sufl:FIL70_22405"/>
<comment type="catalytic activity">
    <reaction evidence="1 10">
        <text>Transfers a segment of a (1-&gt;4)-alpha-D-glucan to a new position in an acceptor, which may be glucose or a (1-&gt;4)-alpha-D-glucan.</text>
        <dbReference type="EC" id="2.4.1.25"/>
    </reaction>
</comment>
<evidence type="ECO:0000256" key="2">
    <source>
        <dbReference type="ARBA" id="ARBA00005684"/>
    </source>
</evidence>
<comment type="similarity">
    <text evidence="2 10">Belongs to the disproportionating enzyme family.</text>
</comment>
<keyword evidence="6 10" id="KW-0808">Transferase</keyword>
<dbReference type="GO" id="GO:0004134">
    <property type="term" value="F:4-alpha-glucanotransferase activity"/>
    <property type="evidence" value="ECO:0007669"/>
    <property type="project" value="UniProtKB-EC"/>
</dbReference>
<reference evidence="11 12" key="1">
    <citation type="submission" date="2019-06" db="EMBL/GenBank/DDBJ databases">
        <title>Genome organization and adaptive potential of archetypical organophosphate degarding Sphingobium fuliginis ATCC 27551.</title>
        <authorList>
            <person name="Sarwar A."/>
            <person name="Parthasarathy S."/>
            <person name="Singh C."/>
            <person name="Siddavattam D."/>
        </authorList>
    </citation>
    <scope>NUCLEOTIDE SEQUENCE [LARGE SCALE GENOMIC DNA]</scope>
    <source>
        <strain evidence="11 12">ATCC 27551</strain>
    </source>
</reference>
<accession>A0A5B8CMN3</accession>
<evidence type="ECO:0000256" key="10">
    <source>
        <dbReference type="RuleBase" id="RU361207"/>
    </source>
</evidence>
<dbReference type="AlphaFoldDB" id="A0A5B8CMN3"/>
<evidence type="ECO:0000256" key="8">
    <source>
        <dbReference type="ARBA" id="ARBA00031423"/>
    </source>
</evidence>
<name>A0A5B8CMN3_SPHSA</name>
<dbReference type="Gene3D" id="3.20.20.80">
    <property type="entry name" value="Glycosidases"/>
    <property type="match status" value="2"/>
</dbReference>
<keyword evidence="7 10" id="KW-0119">Carbohydrate metabolism</keyword>
<dbReference type="SUPFAM" id="SSF51445">
    <property type="entry name" value="(Trans)glycosidases"/>
    <property type="match status" value="1"/>
</dbReference>
<evidence type="ECO:0000313" key="12">
    <source>
        <dbReference type="Proteomes" id="UP000311469"/>
    </source>
</evidence>
<dbReference type="Proteomes" id="UP000311469">
    <property type="component" value="Chromosome cSF2"/>
</dbReference>
<dbReference type="Pfam" id="PF02446">
    <property type="entry name" value="Glyco_hydro_77"/>
    <property type="match status" value="2"/>
</dbReference>
<evidence type="ECO:0000256" key="7">
    <source>
        <dbReference type="ARBA" id="ARBA00023277"/>
    </source>
</evidence>
<dbReference type="InterPro" id="IPR017853">
    <property type="entry name" value="GH"/>
</dbReference>